<evidence type="ECO:0000259" key="5">
    <source>
        <dbReference type="PROSITE" id="PS50968"/>
    </source>
</evidence>
<organism evidence="6 7">
    <name type="scientific">Candidatus Rickettsiella isopodorum</name>
    <dbReference type="NCBI Taxonomy" id="1225476"/>
    <lineage>
        <taxon>Bacteria</taxon>
        <taxon>Pseudomonadati</taxon>
        <taxon>Pseudomonadota</taxon>
        <taxon>Gammaproteobacteria</taxon>
        <taxon>Legionellales</taxon>
        <taxon>Coxiellaceae</taxon>
        <taxon>Rickettsiella</taxon>
    </lineage>
</organism>
<evidence type="ECO:0000256" key="2">
    <source>
        <dbReference type="ARBA" id="ARBA00022823"/>
    </source>
</evidence>
<accession>A0A1J8NL18</accession>
<dbReference type="Proteomes" id="UP000183924">
    <property type="component" value="Unassembled WGS sequence"/>
</dbReference>
<dbReference type="GO" id="GO:0019464">
    <property type="term" value="P:glycine decarboxylation via glycine cleavage system"/>
    <property type="evidence" value="ECO:0007669"/>
    <property type="project" value="UniProtKB-UniRule"/>
</dbReference>
<comment type="caution">
    <text evidence="6">The sequence shown here is derived from an EMBL/GenBank/DDBJ whole genome shotgun (WGS) entry which is preliminary data.</text>
</comment>
<evidence type="ECO:0000313" key="7">
    <source>
        <dbReference type="Proteomes" id="UP000183924"/>
    </source>
</evidence>
<proteinExistence type="inferred from homology"/>
<dbReference type="PROSITE" id="PS50968">
    <property type="entry name" value="BIOTINYL_LIPOYL"/>
    <property type="match status" value="1"/>
</dbReference>
<dbReference type="InterPro" id="IPR002930">
    <property type="entry name" value="GCV_H"/>
</dbReference>
<sequence>MKKLPELLKYTTTHEWIRLEENNIACVGITPHAQELLGDIVYVELPIIKKILKRSEEACVLESVKAAADVYTPLSGIVTEINTTLSESPELINSDSYGQGWLFRLQFSNPSELENLLDFATYEQQILVEA</sequence>
<dbReference type="GO" id="GO:0005829">
    <property type="term" value="C:cytosol"/>
    <property type="evidence" value="ECO:0007669"/>
    <property type="project" value="TreeGrafter"/>
</dbReference>
<reference evidence="6 7" key="1">
    <citation type="submission" date="2016-03" db="EMBL/GenBank/DDBJ databases">
        <title>Comparative genomics of Rickettsiella.</title>
        <authorList>
            <person name="Chandler C."/>
            <person name="Wang Y."/>
        </authorList>
    </citation>
    <scope>NUCLEOTIDE SEQUENCE [LARGE SCALE GENOMIC DNA]</scope>
    <source>
        <strain evidence="6 7">RCFS May 2013</strain>
    </source>
</reference>
<dbReference type="CDD" id="cd06848">
    <property type="entry name" value="GCS_H"/>
    <property type="match status" value="1"/>
</dbReference>
<dbReference type="GO" id="GO:0005960">
    <property type="term" value="C:glycine cleavage complex"/>
    <property type="evidence" value="ECO:0007669"/>
    <property type="project" value="InterPro"/>
</dbReference>
<evidence type="ECO:0000256" key="1">
    <source>
        <dbReference type="ARBA" id="ARBA00009249"/>
    </source>
</evidence>
<evidence type="ECO:0000256" key="3">
    <source>
        <dbReference type="HAMAP-Rule" id="MF_00272"/>
    </source>
</evidence>
<protein>
    <recommendedName>
        <fullName evidence="3">Glycine cleavage system H protein</fullName>
    </recommendedName>
</protein>
<comment type="subunit">
    <text evidence="3">The glycine cleavage system is composed of four proteins: P, T, L and H.</text>
</comment>
<dbReference type="STRING" id="1225476.A1D18_01490"/>
<dbReference type="InterPro" id="IPR000089">
    <property type="entry name" value="Biotin_lipoyl"/>
</dbReference>
<dbReference type="NCBIfam" id="TIGR00527">
    <property type="entry name" value="gcvH"/>
    <property type="match status" value="1"/>
</dbReference>
<evidence type="ECO:0000313" key="6">
    <source>
        <dbReference type="EMBL" id="OIZ95586.1"/>
    </source>
</evidence>
<dbReference type="HAMAP" id="MF_00272">
    <property type="entry name" value="GcvH"/>
    <property type="match status" value="1"/>
</dbReference>
<dbReference type="PANTHER" id="PTHR11715">
    <property type="entry name" value="GLYCINE CLEAVAGE SYSTEM H PROTEIN"/>
    <property type="match status" value="1"/>
</dbReference>
<dbReference type="AlphaFoldDB" id="A0A1J8NL18"/>
<dbReference type="EMBL" id="LUKY01000030">
    <property type="protein sequence ID" value="OIZ95586.1"/>
    <property type="molecule type" value="Genomic_DNA"/>
</dbReference>
<comment type="function">
    <text evidence="3">The glycine cleavage system catalyzes the degradation of glycine. The H protein shuttles the methylamine group of glycine from the P protein to the T protein.</text>
</comment>
<keyword evidence="2 3" id="KW-0450">Lipoyl</keyword>
<comment type="similarity">
    <text evidence="1 3">Belongs to the GcvH family.</text>
</comment>
<dbReference type="Pfam" id="PF01597">
    <property type="entry name" value="GCV_H"/>
    <property type="match status" value="1"/>
</dbReference>
<name>A0A1J8NL18_9COXI</name>
<dbReference type="InterPro" id="IPR033753">
    <property type="entry name" value="GCV_H/Fam206"/>
</dbReference>
<dbReference type="RefSeq" id="WP_071662057.1">
    <property type="nucleotide sequence ID" value="NZ_LUKY01000030.1"/>
</dbReference>
<dbReference type="PANTHER" id="PTHR11715:SF3">
    <property type="entry name" value="GLYCINE CLEAVAGE SYSTEM H PROTEIN-RELATED"/>
    <property type="match status" value="1"/>
</dbReference>
<feature type="domain" description="Lipoyl-binding" evidence="5">
    <location>
        <begin position="24"/>
        <end position="106"/>
    </location>
</feature>
<dbReference type="InterPro" id="IPR011053">
    <property type="entry name" value="Single_hybrid_motif"/>
</dbReference>
<dbReference type="NCBIfam" id="NF002270">
    <property type="entry name" value="PRK01202.1"/>
    <property type="match status" value="1"/>
</dbReference>
<gene>
    <name evidence="3" type="primary">gcvH</name>
    <name evidence="6" type="ORF">A1D18_01490</name>
</gene>
<dbReference type="OrthoDB" id="9796712at2"/>
<keyword evidence="7" id="KW-1185">Reference proteome</keyword>
<evidence type="ECO:0000256" key="4">
    <source>
        <dbReference type="PIRSR" id="PIRSR617453-50"/>
    </source>
</evidence>
<dbReference type="SUPFAM" id="SSF51230">
    <property type="entry name" value="Single hybrid motif"/>
    <property type="match status" value="1"/>
</dbReference>
<dbReference type="InterPro" id="IPR017453">
    <property type="entry name" value="GCV_H_sub"/>
</dbReference>
<dbReference type="Gene3D" id="2.40.50.100">
    <property type="match status" value="1"/>
</dbReference>
<comment type="cofactor">
    <cofactor evidence="3">
        <name>(R)-lipoate</name>
        <dbReference type="ChEBI" id="CHEBI:83088"/>
    </cofactor>
    <text evidence="3">Binds 1 lipoyl cofactor covalently.</text>
</comment>
<feature type="modified residue" description="N6-lipoyllysine" evidence="3 4">
    <location>
        <position position="65"/>
    </location>
</feature>
<dbReference type="GO" id="GO:0009249">
    <property type="term" value="P:protein lipoylation"/>
    <property type="evidence" value="ECO:0007669"/>
    <property type="project" value="TreeGrafter"/>
</dbReference>